<reference evidence="2 3" key="1">
    <citation type="journal article" date="2020" name="Int. J. Syst. Evol. Microbiol.">
        <title>Tenacibaculum piscium sp. nov., isolated from skin ulcers of sea-farmed fish, and description of Tenacibaculum finnmarkense sp. nov. with subdivision into genomovars finnmarkense and ulcerans.</title>
        <authorList>
            <person name="Olsen A.B."/>
            <person name="Spilsberg B."/>
            <person name="Nilsen H.K."/>
            <person name="Lagesen K."/>
            <person name="Gulla S."/>
            <person name="Avendano-Herrera R."/>
            <person name="Irgang R."/>
            <person name="Duchaud E."/>
            <person name="Colquhoun D.J."/>
        </authorList>
    </citation>
    <scope>NUCLEOTIDE SEQUENCE [LARGE SCALE GENOMIC DNA]</scope>
    <source>
        <strain evidence="2 3">TNO037</strain>
    </source>
</reference>
<dbReference type="AlphaFoldDB" id="A0AAP1WHB2"/>
<dbReference type="Proteomes" id="UP000806077">
    <property type="component" value="Unassembled WGS sequence"/>
</dbReference>
<comment type="caution">
    <text evidence="2">The sequence shown here is derived from an EMBL/GenBank/DDBJ whole genome shotgun (WGS) entry which is preliminary data.</text>
</comment>
<proteinExistence type="predicted"/>
<protein>
    <submittedName>
        <fullName evidence="2">Uncharacterized protein</fullName>
    </submittedName>
</protein>
<feature type="region of interest" description="Disordered" evidence="1">
    <location>
        <begin position="95"/>
        <end position="115"/>
    </location>
</feature>
<organism evidence="2 3">
    <name type="scientific">Tenacibaculum finnmarkense genomovar finnmarkense</name>
    <dbReference type="NCBI Taxonomy" id="1458503"/>
    <lineage>
        <taxon>Bacteria</taxon>
        <taxon>Pseudomonadati</taxon>
        <taxon>Bacteroidota</taxon>
        <taxon>Flavobacteriia</taxon>
        <taxon>Flavobacteriales</taxon>
        <taxon>Flavobacteriaceae</taxon>
        <taxon>Tenacibaculum</taxon>
        <taxon>Tenacibaculum finnmarkense</taxon>
    </lineage>
</organism>
<evidence type="ECO:0000256" key="1">
    <source>
        <dbReference type="SAM" id="MobiDB-lite"/>
    </source>
</evidence>
<keyword evidence="3" id="KW-1185">Reference proteome</keyword>
<accession>A0AAP1WHB2</accession>
<evidence type="ECO:0000313" key="3">
    <source>
        <dbReference type="Proteomes" id="UP000806077"/>
    </source>
</evidence>
<gene>
    <name evidence="2" type="ORF">F7645_12565</name>
</gene>
<name>A0AAP1WHB2_9FLAO</name>
<sequence length="115" mass="13398">MKIENSKIEKYSSVLLEPSRPPSRGGNTKALHMHIITISDKEFSFKALGTKQWIFKTDYVTFQYEINNTYNNIILDTLITIDKKGDTIKRGIREEKEKQRIVQSRPPASRKEIKN</sequence>
<evidence type="ECO:0000313" key="2">
    <source>
        <dbReference type="EMBL" id="MBE7696246.1"/>
    </source>
</evidence>
<dbReference type="EMBL" id="WXXV01000036">
    <property type="protein sequence ID" value="MBE7696246.1"/>
    <property type="molecule type" value="Genomic_DNA"/>
</dbReference>